<dbReference type="Gene3D" id="3.40.50.1240">
    <property type="entry name" value="Phosphoglycerate mutase-like"/>
    <property type="match status" value="1"/>
</dbReference>
<comment type="caution">
    <text evidence="1">The sequence shown here is derived from an EMBL/GenBank/DDBJ whole genome shotgun (WGS) entry which is preliminary data.</text>
</comment>
<dbReference type="SUPFAM" id="SSF53254">
    <property type="entry name" value="Phosphoglycerate mutase-like"/>
    <property type="match status" value="1"/>
</dbReference>
<dbReference type="RefSeq" id="WP_345160206.1">
    <property type="nucleotide sequence ID" value="NZ_BAABHC010000016.1"/>
</dbReference>
<keyword evidence="2" id="KW-1185">Reference proteome</keyword>
<dbReference type="CDD" id="cd07067">
    <property type="entry name" value="HP_PGM_like"/>
    <property type="match status" value="1"/>
</dbReference>
<dbReference type="Proteomes" id="UP001500552">
    <property type="component" value="Unassembled WGS sequence"/>
</dbReference>
<accession>A0ABP8LTM1</accession>
<evidence type="ECO:0000313" key="2">
    <source>
        <dbReference type="Proteomes" id="UP001500552"/>
    </source>
</evidence>
<organism evidence="1 2">
    <name type="scientific">Pontibacter saemangeumensis</name>
    <dbReference type="NCBI Taxonomy" id="1084525"/>
    <lineage>
        <taxon>Bacteria</taxon>
        <taxon>Pseudomonadati</taxon>
        <taxon>Bacteroidota</taxon>
        <taxon>Cytophagia</taxon>
        <taxon>Cytophagales</taxon>
        <taxon>Hymenobacteraceae</taxon>
        <taxon>Pontibacter</taxon>
    </lineage>
</organism>
<name>A0ABP8LTM1_9BACT</name>
<reference evidence="2" key="1">
    <citation type="journal article" date="2019" name="Int. J. Syst. Evol. Microbiol.">
        <title>The Global Catalogue of Microorganisms (GCM) 10K type strain sequencing project: providing services to taxonomists for standard genome sequencing and annotation.</title>
        <authorList>
            <consortium name="The Broad Institute Genomics Platform"/>
            <consortium name="The Broad Institute Genome Sequencing Center for Infectious Disease"/>
            <person name="Wu L."/>
            <person name="Ma J."/>
        </authorList>
    </citation>
    <scope>NUCLEOTIDE SEQUENCE [LARGE SCALE GENOMIC DNA]</scope>
    <source>
        <strain evidence="2">JCM 17926</strain>
    </source>
</reference>
<evidence type="ECO:0000313" key="1">
    <source>
        <dbReference type="EMBL" id="GAA4436595.1"/>
    </source>
</evidence>
<dbReference type="InterPro" id="IPR029033">
    <property type="entry name" value="His_PPase_superfam"/>
</dbReference>
<dbReference type="Pfam" id="PF00300">
    <property type="entry name" value="His_Phos_1"/>
    <property type="match status" value="1"/>
</dbReference>
<gene>
    <name evidence="1" type="ORF">GCM10023188_29830</name>
</gene>
<dbReference type="InterPro" id="IPR013078">
    <property type="entry name" value="His_Pase_superF_clade-1"/>
</dbReference>
<sequence>MQKTLLICRHAEAYDPYPLQPDFERELTPHGLHQANKTGKWLRENFVKIDQLLSSPAKRASLTARTLAGRLYFAEEKISYMPDLYNARESQLLQILSQLPDQAKQVLLVGHNPGITKLARDLAGQHFSYLDPANVVAVSLPFEKWEDICLHSGVLLNHNLAQAL</sequence>
<protein>
    <submittedName>
        <fullName evidence="1">Histidine phosphatase family protein</fullName>
    </submittedName>
</protein>
<proteinExistence type="predicted"/>
<dbReference type="EMBL" id="BAABHC010000016">
    <property type="protein sequence ID" value="GAA4436595.1"/>
    <property type="molecule type" value="Genomic_DNA"/>
</dbReference>